<feature type="transmembrane region" description="Helical" evidence="6">
    <location>
        <begin position="39"/>
        <end position="59"/>
    </location>
</feature>
<evidence type="ECO:0000256" key="1">
    <source>
        <dbReference type="ARBA" id="ARBA00004651"/>
    </source>
</evidence>
<dbReference type="STRING" id="649638.Trad_0603"/>
<reference evidence="7 8" key="2">
    <citation type="journal article" date="2011" name="Stand. Genomic Sci.">
        <title>Complete genome sequence of Truepera radiovictrix type strain (RQ-24).</title>
        <authorList>
            <person name="Ivanova N."/>
            <person name="Rohde C."/>
            <person name="Munk C."/>
            <person name="Nolan M."/>
            <person name="Lucas S."/>
            <person name="Del Rio T.G."/>
            <person name="Tice H."/>
            <person name="Deshpande S."/>
            <person name="Cheng J.F."/>
            <person name="Tapia R."/>
            <person name="Han C."/>
            <person name="Goodwin L."/>
            <person name="Pitluck S."/>
            <person name="Liolios K."/>
            <person name="Mavromatis K."/>
            <person name="Mikhailova N."/>
            <person name="Pati A."/>
            <person name="Chen A."/>
            <person name="Palaniappan K."/>
            <person name="Land M."/>
            <person name="Hauser L."/>
            <person name="Chang Y.J."/>
            <person name="Jeffries C.D."/>
            <person name="Brambilla E."/>
            <person name="Rohde M."/>
            <person name="Goker M."/>
            <person name="Tindall B.J."/>
            <person name="Woyke T."/>
            <person name="Bristow J."/>
            <person name="Eisen J.A."/>
            <person name="Markowitz V."/>
            <person name="Hugenholtz P."/>
            <person name="Kyrpides N.C."/>
            <person name="Klenk H.P."/>
            <person name="Lapidus A."/>
        </authorList>
    </citation>
    <scope>NUCLEOTIDE SEQUENCE [LARGE SCALE GENOMIC DNA]</scope>
    <source>
        <strain evidence="8">DSM 17093 / CIP 108686 / LMG 22925 / RQ-24</strain>
    </source>
</reference>
<sequence>MIETALLATLIASALRATTPLLLAALGGMFSERSGVVNIALEGIILFGALAAAVTARFAELPALAQNPQAAVPYAPWLGVLAAALVGGLVGWLHAVISIRFKADQIISGVAINLMAIGLPAVILTGLYDNATNSEPIRNRLPEWGAGAFSFSPIVYLAFVLVPVSLWVLFRTPFGLRLRAVGEHPEAADSVGIDVKRMRYYGVIISGVLAGLGGAYLSIGTLNQFIAEMSGGRGFIALAALIFGKWHPLGVLGATLLFGAFEAAATLLGGGQLMPPTIVQSLPFILTMLVLAGFIGRATAPRAIGKPFEK</sequence>
<feature type="transmembrane region" description="Helical" evidence="6">
    <location>
        <begin position="74"/>
        <end position="94"/>
    </location>
</feature>
<dbReference type="PANTHER" id="PTHR43370">
    <property type="entry name" value="SUGAR ABC TRANSPORTER INTEGRAL MEMBRANE PROTEIN-RELATED"/>
    <property type="match status" value="1"/>
</dbReference>
<feature type="transmembrane region" description="Helical" evidence="6">
    <location>
        <begin position="200"/>
        <end position="219"/>
    </location>
</feature>
<evidence type="ECO:0000313" key="7">
    <source>
        <dbReference type="EMBL" id="ADI13739.1"/>
    </source>
</evidence>
<feature type="transmembrane region" description="Helical" evidence="6">
    <location>
        <begin position="251"/>
        <end position="270"/>
    </location>
</feature>
<name>D7CSX2_TRURR</name>
<reference evidence="8" key="1">
    <citation type="submission" date="2010-05" db="EMBL/GenBank/DDBJ databases">
        <title>The complete genome of Truepera radiovictris DSM 17093.</title>
        <authorList>
            <consortium name="US DOE Joint Genome Institute (JGI-PGF)"/>
            <person name="Lucas S."/>
            <person name="Copeland A."/>
            <person name="Lapidus A."/>
            <person name="Glavina del Rio T."/>
            <person name="Dalin E."/>
            <person name="Tice H."/>
            <person name="Bruce D."/>
            <person name="Goodwin L."/>
            <person name="Pitluck S."/>
            <person name="Kyrpides N."/>
            <person name="Mavromatis K."/>
            <person name="Ovchinnikova G."/>
            <person name="Munk A.C."/>
            <person name="Detter J.C."/>
            <person name="Han C."/>
            <person name="Tapia R."/>
            <person name="Land M."/>
            <person name="Hauser L."/>
            <person name="Markowitz V."/>
            <person name="Cheng J.-F."/>
            <person name="Hugenholtz P."/>
            <person name="Woyke T."/>
            <person name="Wu D."/>
            <person name="Tindall B."/>
            <person name="Pomrenke H.G."/>
            <person name="Brambilla E."/>
            <person name="Klenk H.-P."/>
            <person name="Eisen J.A."/>
        </authorList>
    </citation>
    <scope>NUCLEOTIDE SEQUENCE [LARGE SCALE GENOMIC DNA]</scope>
    <source>
        <strain evidence="8">DSM 17093 / CIP 108686 / LMG 22925 / RQ-24</strain>
    </source>
</reference>
<comment type="subcellular location">
    <subcellularLocation>
        <location evidence="1">Cell membrane</location>
        <topology evidence="1">Multi-pass membrane protein</topology>
    </subcellularLocation>
</comment>
<evidence type="ECO:0000256" key="2">
    <source>
        <dbReference type="ARBA" id="ARBA00022475"/>
    </source>
</evidence>
<feature type="transmembrane region" description="Helical" evidence="6">
    <location>
        <begin position="6"/>
        <end position="27"/>
    </location>
</feature>
<accession>D7CSX2</accession>
<dbReference type="Pfam" id="PF02653">
    <property type="entry name" value="BPD_transp_2"/>
    <property type="match status" value="1"/>
</dbReference>
<keyword evidence="2" id="KW-1003">Cell membrane</keyword>
<evidence type="ECO:0000256" key="3">
    <source>
        <dbReference type="ARBA" id="ARBA00022692"/>
    </source>
</evidence>
<keyword evidence="5 6" id="KW-0472">Membrane</keyword>
<dbReference type="GO" id="GO:0005886">
    <property type="term" value="C:plasma membrane"/>
    <property type="evidence" value="ECO:0007669"/>
    <property type="project" value="UniProtKB-SubCell"/>
</dbReference>
<keyword evidence="8" id="KW-1185">Reference proteome</keyword>
<dbReference type="EMBL" id="CP002049">
    <property type="protein sequence ID" value="ADI13739.1"/>
    <property type="molecule type" value="Genomic_DNA"/>
</dbReference>
<evidence type="ECO:0000256" key="6">
    <source>
        <dbReference type="SAM" id="Phobius"/>
    </source>
</evidence>
<dbReference type="PANTHER" id="PTHR43370:SF1">
    <property type="entry name" value="GUANOSINE ABC TRANSPORTER PERMEASE PROTEIN NUPQ"/>
    <property type="match status" value="1"/>
</dbReference>
<dbReference type="AlphaFoldDB" id="D7CSX2"/>
<dbReference type="OrthoDB" id="9792579at2"/>
<dbReference type="eggNOG" id="COG1079">
    <property type="taxonomic scope" value="Bacteria"/>
</dbReference>
<evidence type="ECO:0000256" key="4">
    <source>
        <dbReference type="ARBA" id="ARBA00022989"/>
    </source>
</evidence>
<proteinExistence type="predicted"/>
<evidence type="ECO:0000313" key="8">
    <source>
        <dbReference type="Proteomes" id="UP000000379"/>
    </source>
</evidence>
<organism evidence="7 8">
    <name type="scientific">Truepera radiovictrix (strain DSM 17093 / CIP 108686 / LMG 22925 / RQ-24)</name>
    <dbReference type="NCBI Taxonomy" id="649638"/>
    <lineage>
        <taxon>Bacteria</taxon>
        <taxon>Thermotogati</taxon>
        <taxon>Deinococcota</taxon>
        <taxon>Deinococci</taxon>
        <taxon>Trueperales</taxon>
        <taxon>Trueperaceae</taxon>
        <taxon>Truepera</taxon>
    </lineage>
</organism>
<dbReference type="CDD" id="cd06580">
    <property type="entry name" value="TM_PBP1_transp_TpRbsC_like"/>
    <property type="match status" value="1"/>
</dbReference>
<dbReference type="Proteomes" id="UP000000379">
    <property type="component" value="Chromosome"/>
</dbReference>
<protein>
    <submittedName>
        <fullName evidence="7">Inner-membrane translocator</fullName>
    </submittedName>
</protein>
<feature type="transmembrane region" description="Helical" evidence="6">
    <location>
        <begin position="148"/>
        <end position="170"/>
    </location>
</feature>
<evidence type="ECO:0000256" key="5">
    <source>
        <dbReference type="ARBA" id="ARBA00023136"/>
    </source>
</evidence>
<dbReference type="RefSeq" id="WP_013177119.1">
    <property type="nucleotide sequence ID" value="NC_014221.1"/>
</dbReference>
<feature type="transmembrane region" description="Helical" evidence="6">
    <location>
        <begin position="282"/>
        <end position="300"/>
    </location>
</feature>
<keyword evidence="3 6" id="KW-0812">Transmembrane</keyword>
<gene>
    <name evidence="7" type="ordered locus">Trad_0603</name>
</gene>
<keyword evidence="4 6" id="KW-1133">Transmembrane helix</keyword>
<dbReference type="KEGG" id="tra:Trad_0603"/>
<feature type="transmembrane region" description="Helical" evidence="6">
    <location>
        <begin position="106"/>
        <end position="128"/>
    </location>
</feature>
<dbReference type="GO" id="GO:0022857">
    <property type="term" value="F:transmembrane transporter activity"/>
    <property type="evidence" value="ECO:0007669"/>
    <property type="project" value="InterPro"/>
</dbReference>
<dbReference type="HOGENOM" id="CLU_040769_1_2_0"/>
<dbReference type="InterPro" id="IPR001851">
    <property type="entry name" value="ABC_transp_permease"/>
</dbReference>